<keyword evidence="10" id="KW-0808">Transferase</keyword>
<evidence type="ECO:0000256" key="3">
    <source>
        <dbReference type="ARBA" id="ARBA00004906"/>
    </source>
</evidence>
<dbReference type="SUPFAM" id="SSF54518">
    <property type="entry name" value="Tubby C-terminal domain-like"/>
    <property type="match status" value="1"/>
</dbReference>
<dbReference type="PROSITE" id="PS50089">
    <property type="entry name" value="ZF_RING_2"/>
    <property type="match status" value="1"/>
</dbReference>
<feature type="repeat" description="PPR" evidence="17">
    <location>
        <begin position="242"/>
        <end position="276"/>
    </location>
</feature>
<evidence type="ECO:0000256" key="7">
    <source>
        <dbReference type="ARBA" id="ARBA00012483"/>
    </source>
</evidence>
<evidence type="ECO:0000256" key="6">
    <source>
        <dbReference type="ARBA" id="ARBA00007997"/>
    </source>
</evidence>
<dbReference type="GO" id="GO:0072344">
    <property type="term" value="P:rescue of stalled ribosome"/>
    <property type="evidence" value="ECO:0007669"/>
    <property type="project" value="TreeGrafter"/>
</dbReference>
<evidence type="ECO:0000256" key="13">
    <source>
        <dbReference type="ARBA" id="ARBA00022771"/>
    </source>
</evidence>
<dbReference type="InterPro" id="IPR054477">
    <property type="entry name" value="LTN1_E3_ligase_6th"/>
</dbReference>
<dbReference type="NCBIfam" id="TIGR00756">
    <property type="entry name" value="PPR"/>
    <property type="match status" value="1"/>
</dbReference>
<dbReference type="Pfam" id="PF14432">
    <property type="entry name" value="DYW_deaminase"/>
    <property type="match status" value="1"/>
</dbReference>
<comment type="subcellular location">
    <subcellularLocation>
        <location evidence="2">Cytoplasm</location>
        <location evidence="2">Cytosol</location>
    </subcellularLocation>
</comment>
<keyword evidence="11" id="KW-0479">Metal-binding</keyword>
<dbReference type="SUPFAM" id="SSF57850">
    <property type="entry name" value="RING/U-box"/>
    <property type="match status" value="1"/>
</dbReference>
<evidence type="ECO:0000256" key="2">
    <source>
        <dbReference type="ARBA" id="ARBA00004514"/>
    </source>
</evidence>
<dbReference type="GO" id="GO:1990116">
    <property type="term" value="P:ribosome-associated ubiquitin-dependent protein catabolic process"/>
    <property type="evidence" value="ECO:0007669"/>
    <property type="project" value="InterPro"/>
</dbReference>
<dbReference type="FunFam" id="1.25.40.10:FF:001093">
    <property type="entry name" value="Pentatricopeptide repeat-containing protein At2g34400"/>
    <property type="match status" value="1"/>
</dbReference>
<dbReference type="InterPro" id="IPR001841">
    <property type="entry name" value="Znf_RING"/>
</dbReference>
<dbReference type="PANTHER" id="PTHR12389">
    <property type="entry name" value="ZINC FINGER PROTEIN 294"/>
    <property type="match status" value="1"/>
</dbReference>
<accession>A0A8K0MRF6</accession>
<dbReference type="GO" id="GO:0061630">
    <property type="term" value="F:ubiquitin protein ligase activity"/>
    <property type="evidence" value="ECO:0007669"/>
    <property type="project" value="UniProtKB-EC"/>
</dbReference>
<dbReference type="InterPro" id="IPR039804">
    <property type="entry name" value="RING-CH-C4HC3_LTN1"/>
</dbReference>
<evidence type="ECO:0000256" key="12">
    <source>
        <dbReference type="ARBA" id="ARBA00022737"/>
    </source>
</evidence>
<evidence type="ECO:0000256" key="1">
    <source>
        <dbReference type="ARBA" id="ARBA00000900"/>
    </source>
</evidence>
<keyword evidence="15" id="KW-0862">Zinc</keyword>
<dbReference type="Pfam" id="PF01535">
    <property type="entry name" value="PPR"/>
    <property type="match status" value="3"/>
</dbReference>
<dbReference type="InterPro" id="IPR025659">
    <property type="entry name" value="Tubby-like_C"/>
</dbReference>
<dbReference type="InterPro" id="IPR016024">
    <property type="entry name" value="ARM-type_fold"/>
</dbReference>
<dbReference type="GO" id="GO:0008270">
    <property type="term" value="F:zinc ion binding"/>
    <property type="evidence" value="ECO:0007669"/>
    <property type="project" value="UniProtKB-KW"/>
</dbReference>
<dbReference type="Proteomes" id="UP000796880">
    <property type="component" value="Unassembled WGS sequence"/>
</dbReference>
<dbReference type="Pfam" id="PF13041">
    <property type="entry name" value="PPR_2"/>
    <property type="match status" value="1"/>
</dbReference>
<evidence type="ECO:0000256" key="9">
    <source>
        <dbReference type="ARBA" id="ARBA00022490"/>
    </source>
</evidence>
<comment type="similarity">
    <text evidence="4">Belongs to the LOR family.</text>
</comment>
<dbReference type="InterPro" id="IPR013083">
    <property type="entry name" value="Znf_RING/FYVE/PHD"/>
</dbReference>
<evidence type="ECO:0000256" key="14">
    <source>
        <dbReference type="ARBA" id="ARBA00022786"/>
    </source>
</evidence>
<dbReference type="InterPro" id="IPR011989">
    <property type="entry name" value="ARM-like"/>
</dbReference>
<dbReference type="GO" id="GO:0016567">
    <property type="term" value="P:protein ubiquitination"/>
    <property type="evidence" value="ECO:0007669"/>
    <property type="project" value="UniProtKB-UniPathway"/>
</dbReference>
<evidence type="ECO:0000313" key="19">
    <source>
        <dbReference type="EMBL" id="KAF3454835.1"/>
    </source>
</evidence>
<evidence type="ECO:0000259" key="18">
    <source>
        <dbReference type="PROSITE" id="PS50089"/>
    </source>
</evidence>
<dbReference type="Pfam" id="PF22958">
    <property type="entry name" value="Ltn1_1st"/>
    <property type="match status" value="1"/>
</dbReference>
<dbReference type="UniPathway" id="UPA00143"/>
<dbReference type="InterPro" id="IPR011990">
    <property type="entry name" value="TPR-like_helical_dom_sf"/>
</dbReference>
<keyword evidence="13 16" id="KW-0863">Zinc-finger</keyword>
<feature type="repeat" description="PPR" evidence="17">
    <location>
        <begin position="79"/>
        <end position="113"/>
    </location>
</feature>
<dbReference type="Gene3D" id="1.25.10.10">
    <property type="entry name" value="Leucine-rich Repeat Variant"/>
    <property type="match status" value="1"/>
</dbReference>
<comment type="similarity">
    <text evidence="6">Belongs to the LTN1 family.</text>
</comment>
<dbReference type="Gene3D" id="3.30.40.10">
    <property type="entry name" value="Zinc/RING finger domain, C3HC4 (zinc finger)"/>
    <property type="match status" value="1"/>
</dbReference>
<evidence type="ECO:0000256" key="15">
    <source>
        <dbReference type="ARBA" id="ARBA00022833"/>
    </source>
</evidence>
<comment type="similarity">
    <text evidence="5">Belongs to the PPR family. PCMP-H subfamily.</text>
</comment>
<comment type="caution">
    <text evidence="19">The sequence shown here is derived from an EMBL/GenBank/DDBJ whole genome shotgun (WGS) entry which is preliminary data.</text>
</comment>
<organism evidence="19 20">
    <name type="scientific">Rhamnella rubrinervis</name>
    <dbReference type="NCBI Taxonomy" id="2594499"/>
    <lineage>
        <taxon>Eukaryota</taxon>
        <taxon>Viridiplantae</taxon>
        <taxon>Streptophyta</taxon>
        <taxon>Embryophyta</taxon>
        <taxon>Tracheophyta</taxon>
        <taxon>Spermatophyta</taxon>
        <taxon>Magnoliopsida</taxon>
        <taxon>eudicotyledons</taxon>
        <taxon>Gunneridae</taxon>
        <taxon>Pentapetalae</taxon>
        <taxon>rosids</taxon>
        <taxon>fabids</taxon>
        <taxon>Rosales</taxon>
        <taxon>Rhamnaceae</taxon>
        <taxon>rhamnoid group</taxon>
        <taxon>Rhamneae</taxon>
        <taxon>Rhamnella</taxon>
    </lineage>
</organism>
<dbReference type="InterPro" id="IPR032867">
    <property type="entry name" value="DYW_dom"/>
</dbReference>
<proteinExistence type="inferred from homology"/>
<dbReference type="FunFam" id="3.30.40.10:FF:000038">
    <property type="entry name" value="E3 ubiquitin-protein ligase listerin"/>
    <property type="match status" value="1"/>
</dbReference>
<dbReference type="EMBL" id="VOIH02000002">
    <property type="protein sequence ID" value="KAF3454835.1"/>
    <property type="molecule type" value="Genomic_DNA"/>
</dbReference>
<dbReference type="InterPro" id="IPR054478">
    <property type="entry name" value="LTN1_UBC"/>
</dbReference>
<comment type="catalytic activity">
    <reaction evidence="1">
        <text>S-ubiquitinyl-[E2 ubiquitin-conjugating enzyme]-L-cysteine + [acceptor protein]-L-lysine = [E2 ubiquitin-conjugating enzyme]-L-cysteine + N(6)-ubiquitinyl-[acceptor protein]-L-lysine.</text>
        <dbReference type="EC" id="2.3.2.27"/>
    </reaction>
</comment>
<dbReference type="InterPro" id="IPR054476">
    <property type="entry name" value="Ltn1_N"/>
</dbReference>
<dbReference type="Gene3D" id="2.40.160.200">
    <property type="entry name" value="LURP1-related"/>
    <property type="match status" value="1"/>
</dbReference>
<feature type="domain" description="RING-type" evidence="18">
    <location>
        <begin position="2563"/>
        <end position="2610"/>
    </location>
</feature>
<dbReference type="GO" id="GO:0043023">
    <property type="term" value="F:ribosomal large subunit binding"/>
    <property type="evidence" value="ECO:0007669"/>
    <property type="project" value="TreeGrafter"/>
</dbReference>
<sequence>MSLHKILDCNLSYAKRIGNLVDQGQSGQAIALFRQLQKTGYKITEFLLSAAVRACGRLAAIKEGKQFHCMVVKHGFNRDMVLMTSLLDMYCKCTQIREARCLFVEMPERDVIASNSMIFGLCWSHETPEAVELFNNMTKRDVGSWNALISGLRYNSEGRAGLFLFERMRLVGAQVDVMTMLSVLSICADLAALRNGKQIHGFVIKYGYEQYLPIGNAMIDMYAKCGCMNDACVCFRNMPIKNIVSWTALISGYGKQGLGLEAFQAFEAMEKEGVVPNEITFLGALYACSHAGLVQEGWRTFDNMRHKYCITPKMEHYTCMVDLLSRAGRLMEACSFIENMPIKPDAELLTAFLSSCCLHKNVKLARSVGEKLLELEPQKAGAYMLLSNLYGVGGDLEGVANVRRLMSNRGIRKQKAFTLIEINRTVHSFESGDRSHPLSKEIYKSLENLVDKMKINMGYVPNTSMVMQNVDKKIKEEIVLGHSEKLAIVLGLMAHLQDNGHDFKIWPRPTSVSNEPIVSVCESMDTSATVVPGSSAIPVDLFVSLKHADLSFVDSYGNVVYKVNRRSSSHSSSQNKILLDAAGNTLISMSRDDKECWKGFKGDGAEKELIFRVQRIRNTLTRTELEVFLVGESGGESTSDFKVIGFPFQRSCTIYRGNDIVAQTSLMYKLHQVFVKRGKFRLTLFPGSVDHALLFLIPRNGVVFKMGKQKGEAARARQRPSSSSMAASLLPSGSTATVGFGGYVGSSRLDAPPSGEDSMPFLDIDSEIGLHLKRLSRKDPTTKLKALASLSALLKEKSGKDIVSIIPQWAFEYKRLLVDYNREVRRATHDMMTNLVIAVGRDLAPHLKSLMGPWWFSQFDPVSEVSQAAKQSLQTAFPAQEKRLDALVLCTTESLMYLEENLKLRPEDMSDKAVALDELQEMHQLVISSSLLALATLLDVLVGMQLERSGLGSIAAQPKHASKARAVAISFAEKLFTAHKCFSDFLKSQSTAVRSATYSVLRSFIKNIPNAFDEANKKTVAGIILGAFQEKDPACHSSMWDAILLFSRRFPDSWTSLNVQKVILNRFWHFLRNGCFGSQQVSYPALVLFLDCVPTKAVVGDKFFVDFFQNLWAASRSHSSTADRLAFFVAFKECFLWGLHNASRFCDGMDSVRHFRITLIDSVLIKILWQGYLFTDSSNKQEKISSALFADSSKDSSLSLNKKTEESSKFNYPLSYSQELGKCIINILSGLSMLEHDLLSAFCMEFQENCLGLFQYVEDMEIKTQRVEQVIQFILLLGQHALQKGETWPLVYLVGPMLAKSFPMIRALNSPEGVRLLSIAVSVFGPCKIVEQLFIESKECSYSNSSGGVDRQLEAGQFLQIFKETFVPWCMHVSNCSASARLDLLLALLEDEYFSEQWCAVITYALNPECSGPAPQSLDSDHISMLAMLLEKARNEIKKRKVGEDSRHQQGTKPAHWHHERLDSAAVAIASSPLPLRASNSQFVRAILGGLSEGYQTSFVSGNSLILIYEEILKKLLSFIQESSFNWVRDTCSLLTAGSINSKLEFKRSVNIFEMAKFSLEILDGSFYCLKELGDESGLVSSILAAIFVIDWDYGMGISIKDASDNEKQKETKARLEFGDSVHAFRCKISIQFWKSLSVETRKRIGSILVKCIRSAIFNENQLYTEKSTSLCCLWVLEVFRCVCQGWHEEKDLLDQLLCKGDSWPSWIIPDFSRTEQLAIGEVSPATHDSRNCKFVSFIDKLIARIGIDRILTGYAKHTLSPSKETTNEEVTQAWLAAEILCTWRWPGGSAVASFLPLLSAYAKSKSFPSQESLLDSIFKILFDGALVHGGCGAQSSVNLWPSSINELEDIKEPFLRALVSFVSTMFKDNIWETDKAMTLFELLINKLYIGETINRKCLRILPLIINVLARPLCQRSIESVGTGKDSELGSSGQNHIEDIITGWLQRTLLFPPLIMWQTGQDMEDWFQLVISCYPFSAKGGIHAVKLERMISPLERTLLLELFRKQRLGAGTLTTASLPQVVEMLLSKLIVVTVGYCWKEFSEEDWEFVLSQLRRWIQSVVVIMEEIAENVNDAISNSFHFPNLDTTLKTLEQFTSISDPFPIIIAKNSLLSFSLSCGPFGLKQVEDARNTNPLSTGKWDPIKDRILEGVLRLFFCTGIAEAIASSYCHEAAHIISSSRFDYLQFWELVASNVLNSSTNARDRAVKSVEFWGLSKGPISSLYAILFSSKPVSSLQFVAYVVLSTDPVSHLAIIGEEKACLDGDTYSEKDSGPLDMSTGTSIHLKEELSGMIEKLPYEVLEMDLVAQQRVNVLLAWSLLLSHLWSLPSSSPARERLVQYIQESSNSVILDCLFQHIPVELCTTHNLKKKDAELPVVLSEAAVAATRAITTGSVLFSVESLWPVEPVKMASLSGALFGLMLCVLPAYVRDWFGHLRDRSMSSGIESFTRAWCSPPLIANELAQIKKNKFGDENFSVSVSKSANEVVATYTKDETGMDLVIHLPASYPLRPVDVDCTRSLGISEVKQRKWLMSMMSFVRNQNGALAEAIRIWKHNFDKEFEGVEECPICYSVIHTANHSLPRLACKTCKHKFHSACLYKWFQRHTNQPVHCEVKVEDVKVQEANIAEDVGSVYPRLFELSMTDFKGFP</sequence>
<dbReference type="InterPro" id="IPR046848">
    <property type="entry name" value="E_motif"/>
</dbReference>
<comment type="pathway">
    <text evidence="3">Protein modification; protein ubiquitination.</text>
</comment>
<dbReference type="OrthoDB" id="6108at2759"/>
<keyword evidence="12" id="KW-0677">Repeat</keyword>
<dbReference type="Pfam" id="PF20431">
    <property type="entry name" value="E_motif"/>
    <property type="match status" value="1"/>
</dbReference>
<dbReference type="InterPro" id="IPR039795">
    <property type="entry name" value="LTN1/Rkr1"/>
</dbReference>
<evidence type="ECO:0000313" key="20">
    <source>
        <dbReference type="Proteomes" id="UP000796880"/>
    </source>
</evidence>
<keyword evidence="9" id="KW-0963">Cytoplasm</keyword>
<evidence type="ECO:0000256" key="4">
    <source>
        <dbReference type="ARBA" id="ARBA00005437"/>
    </source>
</evidence>
<dbReference type="InterPro" id="IPR002885">
    <property type="entry name" value="PPR_rpt"/>
</dbReference>
<dbReference type="PANTHER" id="PTHR12389:SF0">
    <property type="entry name" value="E3 UBIQUITIN-PROTEIN LIGASE LISTERIN"/>
    <property type="match status" value="1"/>
</dbReference>
<dbReference type="InterPro" id="IPR038595">
    <property type="entry name" value="LOR_sf"/>
</dbReference>
<dbReference type="EC" id="2.3.2.27" evidence="7"/>
<protein>
    <recommendedName>
        <fullName evidence="8">E3 ubiquitin-protein ligase listerin</fullName>
        <ecNumber evidence="7">2.3.2.27</ecNumber>
    </recommendedName>
</protein>
<dbReference type="Pfam" id="PF20430">
    <property type="entry name" value="Eplus_motif"/>
    <property type="match status" value="1"/>
</dbReference>
<evidence type="ECO:0000256" key="16">
    <source>
        <dbReference type="PROSITE-ProRule" id="PRU00175"/>
    </source>
</evidence>
<evidence type="ECO:0000256" key="8">
    <source>
        <dbReference type="ARBA" id="ARBA00017157"/>
    </source>
</evidence>
<dbReference type="InterPro" id="IPR046849">
    <property type="entry name" value="E2_motif"/>
</dbReference>
<dbReference type="Pfam" id="PF22999">
    <property type="entry name" value="LTN1_E3_ligase_6th"/>
    <property type="match status" value="1"/>
</dbReference>
<name>A0A8K0MRF6_9ROSA</name>
<evidence type="ECO:0000256" key="10">
    <source>
        <dbReference type="ARBA" id="ARBA00022679"/>
    </source>
</evidence>
<evidence type="ECO:0000256" key="11">
    <source>
        <dbReference type="ARBA" id="ARBA00022723"/>
    </source>
</evidence>
<dbReference type="InterPro" id="IPR007612">
    <property type="entry name" value="LOR"/>
</dbReference>
<reference evidence="19" key="1">
    <citation type="submission" date="2020-03" db="EMBL/GenBank/DDBJ databases">
        <title>A high-quality chromosome-level genome assembly of a woody plant with both climbing and erect habits, Rhamnella rubrinervis.</title>
        <authorList>
            <person name="Lu Z."/>
            <person name="Yang Y."/>
            <person name="Zhu X."/>
            <person name="Sun Y."/>
        </authorList>
    </citation>
    <scope>NUCLEOTIDE SEQUENCE</scope>
    <source>
        <strain evidence="19">BYM</strain>
        <tissue evidence="19">Leaf</tissue>
    </source>
</reference>
<dbReference type="Pfam" id="PF23009">
    <property type="entry name" value="UBC_like"/>
    <property type="match status" value="1"/>
</dbReference>
<gene>
    <name evidence="19" type="ORF">FNV43_RR05283</name>
</gene>
<dbReference type="GO" id="GO:1990112">
    <property type="term" value="C:RQC complex"/>
    <property type="evidence" value="ECO:0007669"/>
    <property type="project" value="InterPro"/>
</dbReference>
<evidence type="ECO:0000256" key="17">
    <source>
        <dbReference type="PROSITE-ProRule" id="PRU00708"/>
    </source>
</evidence>
<dbReference type="GO" id="GO:0005829">
    <property type="term" value="C:cytosol"/>
    <property type="evidence" value="ECO:0007669"/>
    <property type="project" value="UniProtKB-SubCell"/>
</dbReference>
<keyword evidence="20" id="KW-1185">Reference proteome</keyword>
<dbReference type="Gene3D" id="1.25.40.10">
    <property type="entry name" value="Tetratricopeptide repeat domain"/>
    <property type="match status" value="4"/>
</dbReference>
<keyword evidence="14" id="KW-0833">Ubl conjugation pathway</keyword>
<dbReference type="SUPFAM" id="SSF48371">
    <property type="entry name" value="ARM repeat"/>
    <property type="match status" value="1"/>
</dbReference>
<evidence type="ECO:0000256" key="5">
    <source>
        <dbReference type="ARBA" id="ARBA00006643"/>
    </source>
</evidence>
<dbReference type="PROSITE" id="PS51375">
    <property type="entry name" value="PPR"/>
    <property type="match status" value="2"/>
</dbReference>
<dbReference type="Pfam" id="PF04525">
    <property type="entry name" value="LOR"/>
    <property type="match status" value="1"/>
</dbReference>
<dbReference type="CDD" id="cd16491">
    <property type="entry name" value="RING-CH-C4HC3_LTN1"/>
    <property type="match status" value="1"/>
</dbReference>